<protein>
    <submittedName>
        <fullName evidence="2">DUF3618 domain-containing protein</fullName>
    </submittedName>
</protein>
<name>A0A4R4PJ91_9ACTN</name>
<keyword evidence="3" id="KW-1185">Reference proteome</keyword>
<dbReference type="Proteomes" id="UP000295075">
    <property type="component" value="Unassembled WGS sequence"/>
</dbReference>
<gene>
    <name evidence="2" type="ORF">E1261_31970</name>
</gene>
<sequence length="114" mass="12282">MKHRDDISETEALRLELEQTRQHLADTVQQLTHQLNVPLRLKEGAAERGSRLKANAGMAGERIRANAGYAGLRVKDTATQVPTLTKQHPKTTAAVGGAVLLGAGAAAWLATHRK</sequence>
<keyword evidence="1" id="KW-1133">Transmembrane helix</keyword>
<dbReference type="AlphaFoldDB" id="A0A4R4PJ91"/>
<dbReference type="InterPro" id="IPR022062">
    <property type="entry name" value="DUF3618"/>
</dbReference>
<accession>A0A4R4PJ91</accession>
<dbReference type="EMBL" id="SMKA01000202">
    <property type="protein sequence ID" value="TDC21988.1"/>
    <property type="molecule type" value="Genomic_DNA"/>
</dbReference>
<keyword evidence="1" id="KW-0472">Membrane</keyword>
<dbReference type="OrthoDB" id="3829502at2"/>
<evidence type="ECO:0000313" key="3">
    <source>
        <dbReference type="Proteomes" id="UP000295075"/>
    </source>
</evidence>
<reference evidence="2 3" key="1">
    <citation type="submission" date="2019-03" db="EMBL/GenBank/DDBJ databases">
        <title>Draft genome sequences of novel Actinobacteria.</title>
        <authorList>
            <person name="Sahin N."/>
            <person name="Ay H."/>
            <person name="Saygin H."/>
        </authorList>
    </citation>
    <scope>NUCLEOTIDE SEQUENCE [LARGE SCALE GENOMIC DNA]</scope>
    <source>
        <strain evidence="2 3">JCM 30547</strain>
    </source>
</reference>
<proteinExistence type="predicted"/>
<dbReference type="Pfam" id="PF12277">
    <property type="entry name" value="DUF3618"/>
    <property type="match status" value="1"/>
</dbReference>
<evidence type="ECO:0000313" key="2">
    <source>
        <dbReference type="EMBL" id="TDC21988.1"/>
    </source>
</evidence>
<dbReference type="RefSeq" id="WP_132413179.1">
    <property type="nucleotide sequence ID" value="NZ_SMKA01000202.1"/>
</dbReference>
<evidence type="ECO:0000256" key="1">
    <source>
        <dbReference type="SAM" id="Phobius"/>
    </source>
</evidence>
<keyword evidence="1" id="KW-0812">Transmembrane</keyword>
<comment type="caution">
    <text evidence="2">The sequence shown here is derived from an EMBL/GenBank/DDBJ whole genome shotgun (WGS) entry which is preliminary data.</text>
</comment>
<feature type="transmembrane region" description="Helical" evidence="1">
    <location>
        <begin position="92"/>
        <end position="111"/>
    </location>
</feature>
<organism evidence="2 3">
    <name type="scientific">Kribbella albertanoniae</name>
    <dbReference type="NCBI Taxonomy" id="1266829"/>
    <lineage>
        <taxon>Bacteria</taxon>
        <taxon>Bacillati</taxon>
        <taxon>Actinomycetota</taxon>
        <taxon>Actinomycetes</taxon>
        <taxon>Propionibacteriales</taxon>
        <taxon>Kribbellaceae</taxon>
        <taxon>Kribbella</taxon>
    </lineage>
</organism>